<evidence type="ECO:0000313" key="3">
    <source>
        <dbReference type="Proteomes" id="UP000076830"/>
    </source>
</evidence>
<dbReference type="STRING" id="1300342.I596_3181"/>
<evidence type="ECO:0008006" key="4">
    <source>
        <dbReference type="Google" id="ProtNLM"/>
    </source>
</evidence>
<dbReference type="KEGG" id="dko:I596_3181"/>
<sequence>MIVRRVLFFLSLCISIPLLVAWAAGVRWGMPVAPADRLELPGSGFRVVMGAGAPDDDALQVSAVGKNRSAVQAMSLLPIEAADYPILRYRFERFPQVLEMSLLFRRADDPGEVHVVTLPQPGDGVASFTLSDLEEWQGSIVEIGFAQFPIAQLVPSEQRFQPFRLHGAELWSPSVTGALDALRTDWFAQRPWGLFAVSSVDREAGPNSPRRPALVLVASGAVVLVGLWGWIWFGRRWRRAGTALAVAVAVGWLALDATWLWQLRGRLGTTEAVYAGKDWPARSRLVADGVLQSAAERVKRALLPQDAETRVLVDAPSVYEALRLNYHLQPMNTALFGPIRTIGDRDFAAGAILVFYGRDDVRFYPPTRELFVGLQRFEARSLIDAGVLQVFRVDTRDGR</sequence>
<evidence type="ECO:0000256" key="1">
    <source>
        <dbReference type="SAM" id="Phobius"/>
    </source>
</evidence>
<gene>
    <name evidence="2" type="ORF">I596_3181</name>
</gene>
<proteinExistence type="predicted"/>
<name>A0A160DXW1_9GAMM</name>
<keyword evidence="1" id="KW-1133">Transmembrane helix</keyword>
<dbReference type="AlphaFoldDB" id="A0A160DXW1"/>
<keyword evidence="1" id="KW-0472">Membrane</keyword>
<keyword evidence="3" id="KW-1185">Reference proteome</keyword>
<organism evidence="2 3">
    <name type="scientific">Dokdonella koreensis DS-123</name>
    <dbReference type="NCBI Taxonomy" id="1300342"/>
    <lineage>
        <taxon>Bacteria</taxon>
        <taxon>Pseudomonadati</taxon>
        <taxon>Pseudomonadota</taxon>
        <taxon>Gammaproteobacteria</taxon>
        <taxon>Lysobacterales</taxon>
        <taxon>Rhodanobacteraceae</taxon>
        <taxon>Dokdonella</taxon>
    </lineage>
</organism>
<dbReference type="RefSeq" id="WP_067649652.1">
    <property type="nucleotide sequence ID" value="NZ_CP015249.1"/>
</dbReference>
<protein>
    <recommendedName>
        <fullName evidence="4">Transmembrane protein</fullName>
    </recommendedName>
</protein>
<feature type="transmembrane region" description="Helical" evidence="1">
    <location>
        <begin position="213"/>
        <end position="233"/>
    </location>
</feature>
<dbReference type="EMBL" id="CP015249">
    <property type="protein sequence ID" value="ANB19171.1"/>
    <property type="molecule type" value="Genomic_DNA"/>
</dbReference>
<keyword evidence="1" id="KW-0812">Transmembrane</keyword>
<dbReference type="OrthoDB" id="5723632at2"/>
<feature type="transmembrane region" description="Helical" evidence="1">
    <location>
        <begin position="240"/>
        <end position="261"/>
    </location>
</feature>
<dbReference type="Proteomes" id="UP000076830">
    <property type="component" value="Chromosome"/>
</dbReference>
<accession>A0A160DXW1</accession>
<reference evidence="2 3" key="1">
    <citation type="submission" date="2016-04" db="EMBL/GenBank/DDBJ databases">
        <title>Complete genome sequence of Dokdonella koreensis DS-123T.</title>
        <authorList>
            <person name="Kim J.F."/>
            <person name="Lee H."/>
            <person name="Kwak M.-J."/>
        </authorList>
    </citation>
    <scope>NUCLEOTIDE SEQUENCE [LARGE SCALE GENOMIC DNA]</scope>
    <source>
        <strain evidence="2 3">DS-123</strain>
    </source>
</reference>
<evidence type="ECO:0000313" key="2">
    <source>
        <dbReference type="EMBL" id="ANB19171.1"/>
    </source>
</evidence>